<dbReference type="AlphaFoldDB" id="A0A4Z1A912"/>
<evidence type="ECO:0000259" key="6">
    <source>
        <dbReference type="PROSITE" id="PS50885"/>
    </source>
</evidence>
<dbReference type="RefSeq" id="WP_135586955.1">
    <property type="nucleotide sequence ID" value="NZ_RQGO01000001.1"/>
</dbReference>
<dbReference type="Pfam" id="PF00015">
    <property type="entry name" value="MCPsignal"/>
    <property type="match status" value="1"/>
</dbReference>
<evidence type="ECO:0000313" key="7">
    <source>
        <dbReference type="EMBL" id="TGL87805.1"/>
    </source>
</evidence>
<keyword evidence="4" id="KW-1133">Transmembrane helix</keyword>
<proteinExistence type="inferred from homology"/>
<feature type="domain" description="HAMP" evidence="6">
    <location>
        <begin position="212"/>
        <end position="274"/>
    </location>
</feature>
<sequence length="582" mass="64047">MKWIHDLKIRFKLLLAFMVTILLMIVVASASFYSARQILSSLHTVFEDRVVPISQIKEVSDAYLIGIVDSANKVRAKKITVEEALESIRESETKADEIWKVYLGTYLVPEEKAIIDQMEKEFPPLKTGVKQLKMLLETRNDVELEKFVTVDMYPIFEPLTHHLDDLIRVQLKVAKQEYHKSEAQFESSLAVVSSVVIVAFILVFMIAIFFSDSIAAPMKKIVEVAQTISIGDLDVDLDTKHKRAANGKTLPGNEIQQLSQAFMELVSFIKERAEHLERIANSDLSADVTLKSERDQLGLSLRRMLINLSDVVEKLFFTSQEVDLGAQQLADASTSLSEAASEQASAVEEISATLTEISNSFLANAENAERMTEFSESTAKQAIEGNSKMKDLVSAMGEISSSFDQISKINKVINDIAFQTNILALNAAVEAARAGQHGKGFAVVAEEVRNLAQKSANAADETTLLIESSMKKVKLGNEATEKTAEVLGQISESADNVSALTKDLALSIHEQKSAVLQITQGIDQVTTVTSTTAASAEEVAASSETLKRQVEIMRSVIMGFKLKEEGTKSTALARVEKPRIVL</sequence>
<dbReference type="OrthoDB" id="9814363at2"/>
<dbReference type="SMART" id="SM00283">
    <property type="entry name" value="MA"/>
    <property type="match status" value="1"/>
</dbReference>
<organism evidence="7 8">
    <name type="scientific">Leptospira congkakensis</name>
    <dbReference type="NCBI Taxonomy" id="2484932"/>
    <lineage>
        <taxon>Bacteria</taxon>
        <taxon>Pseudomonadati</taxon>
        <taxon>Spirochaetota</taxon>
        <taxon>Spirochaetia</taxon>
        <taxon>Leptospirales</taxon>
        <taxon>Leptospiraceae</taxon>
        <taxon>Leptospira</taxon>
    </lineage>
</organism>
<keyword evidence="1" id="KW-0145">Chemotaxis</keyword>
<dbReference type="InterPro" id="IPR003660">
    <property type="entry name" value="HAMP_dom"/>
</dbReference>
<dbReference type="SUPFAM" id="SSF58104">
    <property type="entry name" value="Methyl-accepting chemotaxis protein (MCP) signaling domain"/>
    <property type="match status" value="1"/>
</dbReference>
<dbReference type="PROSITE" id="PS50111">
    <property type="entry name" value="CHEMOTAXIS_TRANSDUC_2"/>
    <property type="match status" value="1"/>
</dbReference>
<dbReference type="Gene3D" id="1.10.287.950">
    <property type="entry name" value="Methyl-accepting chemotaxis protein"/>
    <property type="match status" value="1"/>
</dbReference>
<protein>
    <submittedName>
        <fullName evidence="7">Methyl-accepting chemotaxis protein</fullName>
    </submittedName>
</protein>
<dbReference type="PROSITE" id="PS50885">
    <property type="entry name" value="HAMP"/>
    <property type="match status" value="1"/>
</dbReference>
<dbReference type="InterPro" id="IPR051310">
    <property type="entry name" value="MCP_chemotaxis"/>
</dbReference>
<dbReference type="Proteomes" id="UP000298263">
    <property type="component" value="Unassembled WGS sequence"/>
</dbReference>
<comment type="caution">
    <text evidence="7">The sequence shown here is derived from an EMBL/GenBank/DDBJ whole genome shotgun (WGS) entry which is preliminary data.</text>
</comment>
<keyword evidence="8" id="KW-1185">Reference proteome</keyword>
<evidence type="ECO:0000256" key="3">
    <source>
        <dbReference type="PROSITE-ProRule" id="PRU00284"/>
    </source>
</evidence>
<accession>A0A4Z1A912</accession>
<dbReference type="GO" id="GO:0006935">
    <property type="term" value="P:chemotaxis"/>
    <property type="evidence" value="ECO:0007669"/>
    <property type="project" value="UniProtKB-KW"/>
</dbReference>
<dbReference type="PANTHER" id="PTHR43531:SF11">
    <property type="entry name" value="METHYL-ACCEPTING CHEMOTAXIS PROTEIN 3"/>
    <property type="match status" value="1"/>
</dbReference>
<feature type="transmembrane region" description="Helical" evidence="4">
    <location>
        <begin position="189"/>
        <end position="210"/>
    </location>
</feature>
<evidence type="ECO:0000259" key="5">
    <source>
        <dbReference type="PROSITE" id="PS50111"/>
    </source>
</evidence>
<evidence type="ECO:0000256" key="4">
    <source>
        <dbReference type="SAM" id="Phobius"/>
    </source>
</evidence>
<comment type="similarity">
    <text evidence="2">Belongs to the methyl-accepting chemotaxis (MCP) protein family.</text>
</comment>
<feature type="domain" description="Methyl-accepting transducer" evidence="5">
    <location>
        <begin position="318"/>
        <end position="547"/>
    </location>
</feature>
<evidence type="ECO:0000256" key="1">
    <source>
        <dbReference type="ARBA" id="ARBA00022500"/>
    </source>
</evidence>
<keyword evidence="4" id="KW-0812">Transmembrane</keyword>
<dbReference type="PANTHER" id="PTHR43531">
    <property type="entry name" value="PROTEIN ICFG"/>
    <property type="match status" value="1"/>
</dbReference>
<keyword evidence="3" id="KW-0807">Transducer</keyword>
<dbReference type="Pfam" id="PF12729">
    <property type="entry name" value="4HB_MCP_1"/>
    <property type="match status" value="1"/>
</dbReference>
<evidence type="ECO:0000313" key="8">
    <source>
        <dbReference type="Proteomes" id="UP000298263"/>
    </source>
</evidence>
<gene>
    <name evidence="7" type="ORF">EHQ69_17045</name>
</gene>
<dbReference type="Gene3D" id="6.10.340.10">
    <property type="match status" value="1"/>
</dbReference>
<dbReference type="GO" id="GO:0007165">
    <property type="term" value="P:signal transduction"/>
    <property type="evidence" value="ECO:0007669"/>
    <property type="project" value="UniProtKB-KW"/>
</dbReference>
<evidence type="ECO:0000256" key="2">
    <source>
        <dbReference type="ARBA" id="ARBA00029447"/>
    </source>
</evidence>
<dbReference type="GO" id="GO:0005886">
    <property type="term" value="C:plasma membrane"/>
    <property type="evidence" value="ECO:0007669"/>
    <property type="project" value="TreeGrafter"/>
</dbReference>
<name>A0A4Z1A912_9LEPT</name>
<dbReference type="InterPro" id="IPR024478">
    <property type="entry name" value="HlyB_4HB_MCP"/>
</dbReference>
<reference evidence="7" key="1">
    <citation type="journal article" date="2019" name="PLoS Negl. Trop. Dis.">
        <title>Revisiting the worldwide diversity of Leptospira species in the environment.</title>
        <authorList>
            <person name="Vincent A.T."/>
            <person name="Schiettekatte O."/>
            <person name="Bourhy P."/>
            <person name="Veyrier F.J."/>
            <person name="Picardeau M."/>
        </authorList>
    </citation>
    <scope>NUCLEOTIDE SEQUENCE [LARGE SCALE GENOMIC DNA]</scope>
    <source>
        <strain evidence="7">201702422</strain>
    </source>
</reference>
<dbReference type="GO" id="GO:0004888">
    <property type="term" value="F:transmembrane signaling receptor activity"/>
    <property type="evidence" value="ECO:0007669"/>
    <property type="project" value="TreeGrafter"/>
</dbReference>
<dbReference type="InterPro" id="IPR004089">
    <property type="entry name" value="MCPsignal_dom"/>
</dbReference>
<dbReference type="EMBL" id="RQGP01000027">
    <property type="protein sequence ID" value="TGL87805.1"/>
    <property type="molecule type" value="Genomic_DNA"/>
</dbReference>
<keyword evidence="4" id="KW-0472">Membrane</keyword>